<keyword evidence="3" id="KW-1185">Reference proteome</keyword>
<keyword evidence="1" id="KW-0812">Transmembrane</keyword>
<comment type="caution">
    <text evidence="2">The sequence shown here is derived from an EMBL/GenBank/DDBJ whole genome shotgun (WGS) entry which is preliminary data.</text>
</comment>
<keyword evidence="1" id="KW-1133">Transmembrane helix</keyword>
<evidence type="ECO:0000256" key="1">
    <source>
        <dbReference type="SAM" id="Phobius"/>
    </source>
</evidence>
<dbReference type="Proteomes" id="UP001054837">
    <property type="component" value="Unassembled WGS sequence"/>
</dbReference>
<keyword evidence="1" id="KW-0472">Membrane</keyword>
<sequence length="118" mass="13470">MFQVISCTNVNSIVAFIICPYPFKRPALIISNFHYDSQNNSKASHPLCPLRIPTPGIIGIITVGVWTILLTPVVYQRQSILRVNRNYDLKLHIVRAEPVQLWQGDKATIRNPLSPERY</sequence>
<feature type="transmembrane region" description="Helical" evidence="1">
    <location>
        <begin position="56"/>
        <end position="75"/>
    </location>
</feature>
<gene>
    <name evidence="2" type="ORF">CDAR_10221</name>
</gene>
<dbReference type="AlphaFoldDB" id="A0AAV4RG79"/>
<organism evidence="2 3">
    <name type="scientific">Caerostris darwini</name>
    <dbReference type="NCBI Taxonomy" id="1538125"/>
    <lineage>
        <taxon>Eukaryota</taxon>
        <taxon>Metazoa</taxon>
        <taxon>Ecdysozoa</taxon>
        <taxon>Arthropoda</taxon>
        <taxon>Chelicerata</taxon>
        <taxon>Arachnida</taxon>
        <taxon>Araneae</taxon>
        <taxon>Araneomorphae</taxon>
        <taxon>Entelegynae</taxon>
        <taxon>Araneoidea</taxon>
        <taxon>Araneidae</taxon>
        <taxon>Caerostris</taxon>
    </lineage>
</organism>
<accession>A0AAV4RG79</accession>
<proteinExistence type="predicted"/>
<dbReference type="EMBL" id="BPLQ01006028">
    <property type="protein sequence ID" value="GIY19220.1"/>
    <property type="molecule type" value="Genomic_DNA"/>
</dbReference>
<evidence type="ECO:0000313" key="2">
    <source>
        <dbReference type="EMBL" id="GIY19220.1"/>
    </source>
</evidence>
<evidence type="ECO:0000313" key="3">
    <source>
        <dbReference type="Proteomes" id="UP001054837"/>
    </source>
</evidence>
<name>A0AAV4RG79_9ARAC</name>
<protein>
    <submittedName>
        <fullName evidence="2">Uncharacterized protein</fullName>
    </submittedName>
</protein>
<reference evidence="2 3" key="1">
    <citation type="submission" date="2021-06" db="EMBL/GenBank/DDBJ databases">
        <title>Caerostris darwini draft genome.</title>
        <authorList>
            <person name="Kono N."/>
            <person name="Arakawa K."/>
        </authorList>
    </citation>
    <scope>NUCLEOTIDE SEQUENCE [LARGE SCALE GENOMIC DNA]</scope>
</reference>